<dbReference type="InterPro" id="IPR029063">
    <property type="entry name" value="SAM-dependent_MTases_sf"/>
</dbReference>
<dbReference type="Gene3D" id="3.40.50.150">
    <property type="entry name" value="Vaccinia Virus protein VP39"/>
    <property type="match status" value="1"/>
</dbReference>
<dbReference type="GO" id="GO:0008168">
    <property type="term" value="F:methyltransferase activity"/>
    <property type="evidence" value="ECO:0007669"/>
    <property type="project" value="UniProtKB-KW"/>
</dbReference>
<dbReference type="InterPro" id="IPR017804">
    <property type="entry name" value="MeTrfase_EgtD-like"/>
</dbReference>
<dbReference type="InterPro" id="IPR019257">
    <property type="entry name" value="MeTrfase_dom"/>
</dbReference>
<dbReference type="PANTHER" id="PTHR43397:SF1">
    <property type="entry name" value="ERGOTHIONEINE BIOSYNTHESIS PROTEIN 1"/>
    <property type="match status" value="1"/>
</dbReference>
<dbReference type="Proteomes" id="UP000240357">
    <property type="component" value="Unassembled WGS sequence"/>
</dbReference>
<reference evidence="4 5" key="1">
    <citation type="submission" date="2018-03" db="EMBL/GenBank/DDBJ databases">
        <title>Adhaeribacter sp. HMF7605 Genome sequencing and assembly.</title>
        <authorList>
            <person name="Kang H."/>
            <person name="Kang J."/>
            <person name="Cha I."/>
            <person name="Kim H."/>
            <person name="Joh K."/>
        </authorList>
    </citation>
    <scope>NUCLEOTIDE SEQUENCE [LARGE SCALE GENOMIC DNA]</scope>
    <source>
        <strain evidence="4 5">HMF7605</strain>
    </source>
</reference>
<evidence type="ECO:0000256" key="1">
    <source>
        <dbReference type="ARBA" id="ARBA00022603"/>
    </source>
</evidence>
<dbReference type="PANTHER" id="PTHR43397">
    <property type="entry name" value="ERGOTHIONEINE BIOSYNTHESIS PROTEIN 1"/>
    <property type="match status" value="1"/>
</dbReference>
<dbReference type="InterPro" id="IPR035094">
    <property type="entry name" value="EgtD"/>
</dbReference>
<evidence type="ECO:0000259" key="3">
    <source>
        <dbReference type="Pfam" id="PF10017"/>
    </source>
</evidence>
<evidence type="ECO:0000313" key="5">
    <source>
        <dbReference type="Proteomes" id="UP000240357"/>
    </source>
</evidence>
<dbReference type="GO" id="GO:0032259">
    <property type="term" value="P:methylation"/>
    <property type="evidence" value="ECO:0007669"/>
    <property type="project" value="UniProtKB-KW"/>
</dbReference>
<protein>
    <submittedName>
        <fullName evidence="4">L-histidine N(Alpha)-methyltransferase</fullName>
    </submittedName>
</protein>
<evidence type="ECO:0000256" key="2">
    <source>
        <dbReference type="ARBA" id="ARBA00022679"/>
    </source>
</evidence>
<comment type="caution">
    <text evidence="4">The sequence shown here is derived from an EMBL/GenBank/DDBJ whole genome shotgun (WGS) entry which is preliminary data.</text>
</comment>
<keyword evidence="1 4" id="KW-0489">Methyltransferase</keyword>
<name>A0A2T2YBN6_9BACT</name>
<dbReference type="Pfam" id="PF10017">
    <property type="entry name" value="Methyltransf_33"/>
    <property type="match status" value="1"/>
</dbReference>
<keyword evidence="2 4" id="KW-0808">Transferase</keyword>
<proteinExistence type="predicted"/>
<sequence length="331" mass="37784">MKNDLYPNVVNITNLPFEQQQFAQDVVQGLTKKQKTLSSKYFYDATGSKLFQKIMDLPDYYLTRAETEIFTYQKEEIISGFCSAQPFNLVDLGAGDATKTKILLRSLLQRQTNFTFVPLDISLDALQELQSNLALELPQLPVVPLAGDYFKALAQLKRESGMRQVIFFLGSNIGNFPFAEIKIFLKKLCQFLQAGDQLVIGFDLKKDPRLIRQAYDDAEGITAAFNFNLLRRINETFTGNFELNNFQHFAEYNPISGEMRSYLISTQDQEVTLQDLDFTLNLQAWEAIHTESSYKFSEAEIQVLAAEADLKTQLIFTDKNHYFADVLFSVG</sequence>
<feature type="domain" description="Histidine-specific methyltransferase SAM-dependent" evidence="3">
    <location>
        <begin position="22"/>
        <end position="328"/>
    </location>
</feature>
<dbReference type="EMBL" id="PYFT01000001">
    <property type="protein sequence ID" value="PSR52919.1"/>
    <property type="molecule type" value="Genomic_DNA"/>
</dbReference>
<evidence type="ECO:0000313" key="4">
    <source>
        <dbReference type="EMBL" id="PSR52919.1"/>
    </source>
</evidence>
<keyword evidence="5" id="KW-1185">Reference proteome</keyword>
<accession>A0A2T2YBN6</accession>
<gene>
    <name evidence="4" type="primary">egtD</name>
    <name evidence="4" type="ORF">AHMF7605_04945</name>
</gene>
<dbReference type="AlphaFoldDB" id="A0A2T2YBN6"/>
<dbReference type="SUPFAM" id="SSF53335">
    <property type="entry name" value="S-adenosyl-L-methionine-dependent methyltransferases"/>
    <property type="match status" value="1"/>
</dbReference>
<dbReference type="NCBIfam" id="TIGR03438">
    <property type="entry name" value="egtD_ergothio"/>
    <property type="match status" value="1"/>
</dbReference>
<dbReference type="InterPro" id="IPR051128">
    <property type="entry name" value="EgtD_Methyltrsf_superfamily"/>
</dbReference>
<dbReference type="PIRSF" id="PIRSF018005">
    <property type="entry name" value="UCP018005"/>
    <property type="match status" value="1"/>
</dbReference>
<organism evidence="4 5">
    <name type="scientific">Adhaeribacter arboris</name>
    <dbReference type="NCBI Taxonomy" id="2072846"/>
    <lineage>
        <taxon>Bacteria</taxon>
        <taxon>Pseudomonadati</taxon>
        <taxon>Bacteroidota</taxon>
        <taxon>Cytophagia</taxon>
        <taxon>Cytophagales</taxon>
        <taxon>Hymenobacteraceae</taxon>
        <taxon>Adhaeribacter</taxon>
    </lineage>
</organism>